<dbReference type="GeneID" id="81373560"/>
<reference evidence="3" key="1">
    <citation type="submission" date="2022-12" db="EMBL/GenBank/DDBJ databases">
        <authorList>
            <person name="Petersen C."/>
        </authorList>
    </citation>
    <scope>NUCLEOTIDE SEQUENCE</scope>
    <source>
        <strain evidence="3">IBT 29677</strain>
    </source>
</reference>
<dbReference type="PANTHER" id="PTHR12829:SF4">
    <property type="entry name" value="N(6)-ADENINE-SPECIFIC METHYLTRANSFERASE METTL4"/>
    <property type="match status" value="1"/>
</dbReference>
<dbReference type="GO" id="GO:0005634">
    <property type="term" value="C:nucleus"/>
    <property type="evidence" value="ECO:0007669"/>
    <property type="project" value="TreeGrafter"/>
</dbReference>
<feature type="region of interest" description="Disordered" evidence="2">
    <location>
        <begin position="32"/>
        <end position="60"/>
    </location>
</feature>
<comment type="similarity">
    <text evidence="1">Belongs to the MT-A70-like family.</text>
</comment>
<dbReference type="OrthoDB" id="61116at2759"/>
<dbReference type="AlphaFoldDB" id="A0A9W9VQD0"/>
<name>A0A9W9VQD0_9EURO</name>
<dbReference type="Pfam" id="PF05063">
    <property type="entry name" value="MT-A70"/>
    <property type="match status" value="1"/>
</dbReference>
<dbReference type="RefSeq" id="XP_056485200.1">
    <property type="nucleotide sequence ID" value="XM_056634580.1"/>
</dbReference>
<dbReference type="PROSITE" id="PS51143">
    <property type="entry name" value="MT_A70"/>
    <property type="match status" value="1"/>
</dbReference>
<dbReference type="PANTHER" id="PTHR12829">
    <property type="entry name" value="N6-ADENOSINE-METHYLTRANSFERASE"/>
    <property type="match status" value="1"/>
</dbReference>
<evidence type="ECO:0008006" key="5">
    <source>
        <dbReference type="Google" id="ProtNLM"/>
    </source>
</evidence>
<proteinExistence type="inferred from homology"/>
<evidence type="ECO:0000256" key="1">
    <source>
        <dbReference type="PROSITE-ProRule" id="PRU00489"/>
    </source>
</evidence>
<sequence>MSIQEGSTILLSNDSQTIFVLDTPHSIAQAQTLSSHQLASHPQSNGSSEPAAGEESKQSRKRYLLSTTPLEAPYPSTTEPKTASARAKVLARIPESERVFHAAILPIVQHALGVIREQFESPGNYWSLPRHIDQKISPVRVKTDSGVCDSASASTSKKRPRTDSVYQEDLAHRIKACDASSLYEPELGVEAPLILSSTSPNLFSSTSELDTIVKNPSCEPATLSVSSRDETLVSASTEYTIPPRSTFILCDIPLSTPKEYERPLEVIPGMPEDQKFNLFLFDPPWPNKSVRRSRHYQTHPYAEMELLTQRLADILHAHAYEATSPPTISQEPGTTQFQTQDSIAAIWITNAEKARRTAYTVLSSSGFHVCEEWIWIKVTATGEPICPIDALWRKPYEILVIGRRDHNVTNQSCFSFHGSSDSALNNMHAQADGGGAFGTNSEPDFQTLPPTGKNITRRVIAAVPDIHSRKPNLRELFERIFFKNVVSSPSSQAQDQNQDRARPYTALEVFARNLTAGWWACGNEVLKFNDRKCWVDE</sequence>
<keyword evidence="4" id="KW-1185">Reference proteome</keyword>
<gene>
    <name evidence="3" type="ORF">N7509_009943</name>
</gene>
<dbReference type="Proteomes" id="UP001147747">
    <property type="component" value="Unassembled WGS sequence"/>
</dbReference>
<organism evidence="3 4">
    <name type="scientific">Penicillium cosmopolitanum</name>
    <dbReference type="NCBI Taxonomy" id="1131564"/>
    <lineage>
        <taxon>Eukaryota</taxon>
        <taxon>Fungi</taxon>
        <taxon>Dikarya</taxon>
        <taxon>Ascomycota</taxon>
        <taxon>Pezizomycotina</taxon>
        <taxon>Eurotiomycetes</taxon>
        <taxon>Eurotiomycetidae</taxon>
        <taxon>Eurotiales</taxon>
        <taxon>Aspergillaceae</taxon>
        <taxon>Penicillium</taxon>
    </lineage>
</organism>
<reference evidence="3" key="2">
    <citation type="journal article" date="2023" name="IMA Fungus">
        <title>Comparative genomic study of the Penicillium genus elucidates a diverse pangenome and 15 lateral gene transfer events.</title>
        <authorList>
            <person name="Petersen C."/>
            <person name="Sorensen T."/>
            <person name="Nielsen M.R."/>
            <person name="Sondergaard T.E."/>
            <person name="Sorensen J.L."/>
            <person name="Fitzpatrick D.A."/>
            <person name="Frisvad J.C."/>
            <person name="Nielsen K.L."/>
        </authorList>
    </citation>
    <scope>NUCLEOTIDE SEQUENCE</scope>
    <source>
        <strain evidence="3">IBT 29677</strain>
    </source>
</reference>
<dbReference type="GO" id="GO:0008168">
    <property type="term" value="F:methyltransferase activity"/>
    <property type="evidence" value="ECO:0007669"/>
    <property type="project" value="TreeGrafter"/>
</dbReference>
<evidence type="ECO:0000313" key="4">
    <source>
        <dbReference type="Proteomes" id="UP001147747"/>
    </source>
</evidence>
<protein>
    <recommendedName>
        <fullName evidence="5">MT-A70-domain-containing protein</fullName>
    </recommendedName>
</protein>
<dbReference type="InterPro" id="IPR007757">
    <property type="entry name" value="MT-A70-like"/>
</dbReference>
<comment type="caution">
    <text evidence="3">The sequence shown here is derived from an EMBL/GenBank/DDBJ whole genome shotgun (WGS) entry which is preliminary data.</text>
</comment>
<accession>A0A9W9VQD0</accession>
<evidence type="ECO:0000313" key="3">
    <source>
        <dbReference type="EMBL" id="KAJ5387402.1"/>
    </source>
</evidence>
<dbReference type="EMBL" id="JAPZBU010000009">
    <property type="protein sequence ID" value="KAJ5387402.1"/>
    <property type="molecule type" value="Genomic_DNA"/>
</dbReference>
<feature type="compositionally biased region" description="Polar residues" evidence="2">
    <location>
        <begin position="32"/>
        <end position="48"/>
    </location>
</feature>
<evidence type="ECO:0000256" key="2">
    <source>
        <dbReference type="SAM" id="MobiDB-lite"/>
    </source>
</evidence>